<keyword evidence="1" id="KW-0472">Membrane</keyword>
<dbReference type="OrthoDB" id="6400838at2"/>
<accession>A0A1H4N5J8</accession>
<evidence type="ECO:0000313" key="2">
    <source>
        <dbReference type="EMBL" id="SEB90387.1"/>
    </source>
</evidence>
<proteinExistence type="predicted"/>
<feature type="transmembrane region" description="Helical" evidence="1">
    <location>
        <begin position="95"/>
        <end position="119"/>
    </location>
</feature>
<evidence type="ECO:0000313" key="3">
    <source>
        <dbReference type="Proteomes" id="UP000183038"/>
    </source>
</evidence>
<reference evidence="2 3" key="1">
    <citation type="submission" date="2016-10" db="EMBL/GenBank/DDBJ databases">
        <authorList>
            <person name="de Groot N.N."/>
        </authorList>
    </citation>
    <scope>NUCLEOTIDE SEQUENCE [LARGE SCALE GENOMIC DNA]</scope>
    <source>
        <strain evidence="2 3">MAR_2009_71</strain>
    </source>
</reference>
<evidence type="ECO:0000256" key="1">
    <source>
        <dbReference type="SAM" id="Phobius"/>
    </source>
</evidence>
<keyword evidence="1" id="KW-1133">Transmembrane helix</keyword>
<protein>
    <submittedName>
        <fullName evidence="2">Uncharacterized protein</fullName>
    </submittedName>
</protein>
<name>A0A1H4N5J8_9FLAO</name>
<dbReference type="EMBL" id="FNTB01000001">
    <property type="protein sequence ID" value="SEB90387.1"/>
    <property type="molecule type" value="Genomic_DNA"/>
</dbReference>
<feature type="transmembrane region" description="Helical" evidence="1">
    <location>
        <begin position="125"/>
        <end position="146"/>
    </location>
</feature>
<sequence length="163" mass="18641">MKLIPSEKIELTTAFTTAEIEKLLLENIREHKSYKVSYNKEDTKSGYFIGHVYPNGFSCKKFTYQRNSFLPQVTGTFKDTPQGTNVKINLKVDSFITIFLYLFITVIFCVFLVTLYMATTQGSEPYIALIPLAILVIFTALPHIGFQLEKEHTIAELKRILTS</sequence>
<keyword evidence="1" id="KW-0812">Transmembrane</keyword>
<gene>
    <name evidence="2" type="ORF">SAMN05192540_1851</name>
</gene>
<dbReference type="AlphaFoldDB" id="A0A1H4N5J8"/>
<dbReference type="Proteomes" id="UP000183038">
    <property type="component" value="Unassembled WGS sequence"/>
</dbReference>
<organism evidence="2 3">
    <name type="scientific">Maribacter dokdonensis</name>
    <dbReference type="NCBI Taxonomy" id="320912"/>
    <lineage>
        <taxon>Bacteria</taxon>
        <taxon>Pseudomonadati</taxon>
        <taxon>Bacteroidota</taxon>
        <taxon>Flavobacteriia</taxon>
        <taxon>Flavobacteriales</taxon>
        <taxon>Flavobacteriaceae</taxon>
        <taxon>Maribacter</taxon>
    </lineage>
</organism>
<dbReference type="RefSeq" id="WP_074672143.1">
    <property type="nucleotide sequence ID" value="NZ_FNTB01000001.1"/>
</dbReference>